<keyword evidence="6" id="KW-0902">Two-component regulatory system</keyword>
<dbReference type="PANTHER" id="PTHR43047:SF64">
    <property type="entry name" value="HISTIDINE KINASE CONTAINING CHEY-HOMOLOGOUS RECEIVER DOMAIN AND PAS DOMAIN-RELATED"/>
    <property type="match status" value="1"/>
</dbReference>
<evidence type="ECO:0000256" key="3">
    <source>
        <dbReference type="ARBA" id="ARBA00022553"/>
    </source>
</evidence>
<evidence type="ECO:0000256" key="4">
    <source>
        <dbReference type="ARBA" id="ARBA00022679"/>
    </source>
</evidence>
<dbReference type="RefSeq" id="WP_160771572.1">
    <property type="nucleotide sequence ID" value="NZ_WTYV01000002.1"/>
</dbReference>
<dbReference type="InterPro" id="IPR003594">
    <property type="entry name" value="HATPase_dom"/>
</dbReference>
<evidence type="ECO:0000256" key="2">
    <source>
        <dbReference type="ARBA" id="ARBA00012438"/>
    </source>
</evidence>
<dbReference type="SMART" id="SM00387">
    <property type="entry name" value="HATPase_c"/>
    <property type="match status" value="1"/>
</dbReference>
<dbReference type="Proteomes" id="UP000466966">
    <property type="component" value="Unassembled WGS sequence"/>
</dbReference>
<dbReference type="EMBL" id="WTYV01000002">
    <property type="protein sequence ID" value="MXO71681.1"/>
    <property type="molecule type" value="Genomic_DNA"/>
</dbReference>
<keyword evidence="7" id="KW-0472">Membrane</keyword>
<keyword evidence="5" id="KW-0418">Kinase</keyword>
<accession>A0A844YY24</accession>
<dbReference type="OrthoDB" id="9801651at2"/>
<gene>
    <name evidence="9" type="ORF">GRI99_08515</name>
</gene>
<dbReference type="Pfam" id="PF00512">
    <property type="entry name" value="HisKA"/>
    <property type="match status" value="1"/>
</dbReference>
<dbReference type="InterPro" id="IPR003661">
    <property type="entry name" value="HisK_dim/P_dom"/>
</dbReference>
<comment type="caution">
    <text evidence="9">The sequence shown here is derived from an EMBL/GenBank/DDBJ whole genome shotgun (WGS) entry which is preliminary data.</text>
</comment>
<dbReference type="InterPro" id="IPR005467">
    <property type="entry name" value="His_kinase_dom"/>
</dbReference>
<evidence type="ECO:0000256" key="7">
    <source>
        <dbReference type="SAM" id="Phobius"/>
    </source>
</evidence>
<dbReference type="PRINTS" id="PR00344">
    <property type="entry name" value="BCTRLSENSOR"/>
</dbReference>
<protein>
    <recommendedName>
        <fullName evidence="2">histidine kinase</fullName>
        <ecNumber evidence="2">2.7.13.3</ecNumber>
    </recommendedName>
</protein>
<dbReference type="CDD" id="cd16922">
    <property type="entry name" value="HATPase_EvgS-ArcB-TorS-like"/>
    <property type="match status" value="1"/>
</dbReference>
<evidence type="ECO:0000259" key="8">
    <source>
        <dbReference type="PROSITE" id="PS50109"/>
    </source>
</evidence>
<dbReference type="InterPro" id="IPR036890">
    <property type="entry name" value="HATPase_C_sf"/>
</dbReference>
<dbReference type="Pfam" id="PF02518">
    <property type="entry name" value="HATPase_c"/>
    <property type="match status" value="1"/>
</dbReference>
<feature type="domain" description="Histidine kinase" evidence="8">
    <location>
        <begin position="59"/>
        <end position="281"/>
    </location>
</feature>
<dbReference type="FunFam" id="3.30.565.10:FF:000010">
    <property type="entry name" value="Sensor histidine kinase RcsC"/>
    <property type="match status" value="1"/>
</dbReference>
<keyword evidence="7" id="KW-0812">Transmembrane</keyword>
<dbReference type="Gene3D" id="3.30.565.10">
    <property type="entry name" value="Histidine kinase-like ATPase, C-terminal domain"/>
    <property type="match status" value="1"/>
</dbReference>
<dbReference type="AlphaFoldDB" id="A0A844YY24"/>
<sequence>MDHLLAFALIVNFATLAALGVALVAVRRGRLARAAAAPDPDPAPQPVSQAAQEAAVLEALCRDIRARTNGVVGLAELLVAAPLPEEQLRQAELIADSGRTMLRLLGDVLDVTRIDAGGLQLEAEPTDLRELLGHSVGLMQASARARGLTLVLVVDDGVPALIELDRARLRQVVLNLVGNAIKFTESGRIDVQARLAQTDSGPQLAISVIDTGPGIARERQADIFQPFFRQASTAAPAMPASGTGLGLALTSRIVRAMGGEIALESAPGLGSCFTVRLPMAASEHAEADAPATRPSDPHQQREMRSHYLLRRQALLSGLREIALSPGLHPHDANWDNLASQLHRLADIAATFGDARLGDVARRLHGELRQQPSPRLRHEVLLRHWDELQAASTT</sequence>
<dbReference type="InterPro" id="IPR004358">
    <property type="entry name" value="Sig_transdc_His_kin-like_C"/>
</dbReference>
<dbReference type="SMART" id="SM00388">
    <property type="entry name" value="HisKA"/>
    <property type="match status" value="1"/>
</dbReference>
<organism evidence="9 10">
    <name type="scientific">Alteraurantiacibacter buctensis</name>
    <dbReference type="NCBI Taxonomy" id="1503981"/>
    <lineage>
        <taxon>Bacteria</taxon>
        <taxon>Pseudomonadati</taxon>
        <taxon>Pseudomonadota</taxon>
        <taxon>Alphaproteobacteria</taxon>
        <taxon>Sphingomonadales</taxon>
        <taxon>Erythrobacteraceae</taxon>
        <taxon>Alteraurantiacibacter</taxon>
    </lineage>
</organism>
<dbReference type="InterPro" id="IPR036097">
    <property type="entry name" value="HisK_dim/P_sf"/>
</dbReference>
<reference evidence="9 10" key="1">
    <citation type="submission" date="2019-12" db="EMBL/GenBank/DDBJ databases">
        <title>Genomic-based taxomic classification of the family Erythrobacteraceae.</title>
        <authorList>
            <person name="Xu L."/>
        </authorList>
    </citation>
    <scope>NUCLEOTIDE SEQUENCE [LARGE SCALE GENOMIC DNA]</scope>
    <source>
        <strain evidence="9 10">M0322</strain>
    </source>
</reference>
<dbReference type="SUPFAM" id="SSF47384">
    <property type="entry name" value="Homodimeric domain of signal transducing histidine kinase"/>
    <property type="match status" value="1"/>
</dbReference>
<evidence type="ECO:0000256" key="6">
    <source>
        <dbReference type="ARBA" id="ARBA00023012"/>
    </source>
</evidence>
<dbReference type="PANTHER" id="PTHR43047">
    <property type="entry name" value="TWO-COMPONENT HISTIDINE PROTEIN KINASE"/>
    <property type="match status" value="1"/>
</dbReference>
<keyword evidence="7" id="KW-1133">Transmembrane helix</keyword>
<keyword evidence="3" id="KW-0597">Phosphoprotein</keyword>
<dbReference type="GO" id="GO:0000155">
    <property type="term" value="F:phosphorelay sensor kinase activity"/>
    <property type="evidence" value="ECO:0007669"/>
    <property type="project" value="InterPro"/>
</dbReference>
<dbReference type="PROSITE" id="PS50109">
    <property type="entry name" value="HIS_KIN"/>
    <property type="match status" value="1"/>
</dbReference>
<dbReference type="Gene3D" id="1.10.287.130">
    <property type="match status" value="1"/>
</dbReference>
<evidence type="ECO:0000256" key="5">
    <source>
        <dbReference type="ARBA" id="ARBA00022777"/>
    </source>
</evidence>
<evidence type="ECO:0000313" key="9">
    <source>
        <dbReference type="EMBL" id="MXO71681.1"/>
    </source>
</evidence>
<feature type="transmembrane region" description="Helical" evidence="7">
    <location>
        <begin position="6"/>
        <end position="26"/>
    </location>
</feature>
<keyword evidence="4" id="KW-0808">Transferase</keyword>
<evidence type="ECO:0000313" key="10">
    <source>
        <dbReference type="Proteomes" id="UP000466966"/>
    </source>
</evidence>
<evidence type="ECO:0000256" key="1">
    <source>
        <dbReference type="ARBA" id="ARBA00000085"/>
    </source>
</evidence>
<dbReference type="SUPFAM" id="SSF55874">
    <property type="entry name" value="ATPase domain of HSP90 chaperone/DNA topoisomerase II/histidine kinase"/>
    <property type="match status" value="1"/>
</dbReference>
<comment type="catalytic activity">
    <reaction evidence="1">
        <text>ATP + protein L-histidine = ADP + protein N-phospho-L-histidine.</text>
        <dbReference type="EC" id="2.7.13.3"/>
    </reaction>
</comment>
<keyword evidence="10" id="KW-1185">Reference proteome</keyword>
<dbReference type="EC" id="2.7.13.3" evidence="2"/>
<proteinExistence type="predicted"/>
<name>A0A844YY24_9SPHN</name>